<feature type="transmembrane region" description="Helical" evidence="1">
    <location>
        <begin position="243"/>
        <end position="268"/>
    </location>
</feature>
<comment type="caution">
    <text evidence="2">The sequence shown here is derived from an EMBL/GenBank/DDBJ whole genome shotgun (WGS) entry which is preliminary data.</text>
</comment>
<proteinExistence type="predicted"/>
<evidence type="ECO:0008006" key="4">
    <source>
        <dbReference type="Google" id="ProtNLM"/>
    </source>
</evidence>
<keyword evidence="1" id="KW-0812">Transmembrane</keyword>
<evidence type="ECO:0000313" key="3">
    <source>
        <dbReference type="Proteomes" id="UP001597641"/>
    </source>
</evidence>
<feature type="transmembrane region" description="Helical" evidence="1">
    <location>
        <begin position="198"/>
        <end position="222"/>
    </location>
</feature>
<protein>
    <recommendedName>
        <fullName evidence="4">Glycosyltransferase RgtA/B/C/D-like domain-containing protein</fullName>
    </recommendedName>
</protein>
<accession>A0ABW6BYI6</accession>
<keyword evidence="1" id="KW-0472">Membrane</keyword>
<dbReference type="RefSeq" id="WP_377488758.1">
    <property type="nucleotide sequence ID" value="NZ_JBHUOX010000019.1"/>
</dbReference>
<feature type="transmembrane region" description="Helical" evidence="1">
    <location>
        <begin position="304"/>
        <end position="322"/>
    </location>
</feature>
<dbReference type="Proteomes" id="UP001597641">
    <property type="component" value="Unassembled WGS sequence"/>
</dbReference>
<dbReference type="EMBL" id="JBHUOX010000019">
    <property type="protein sequence ID" value="MFD3002753.1"/>
    <property type="molecule type" value="Genomic_DNA"/>
</dbReference>
<sequence length="558" mass="63316">MKTKLTTHQFPINAVTSTPAADTSMKMVWLMWGFALTLALVVQLLTLDSLLLFYKDEAQIIDYGRLTLNPNSTWSISWRVAEEKPILLWSYLGPLISEASFMMSGYSSLGPKVASLLGGLFASTMALGWLIVRRVPKYAAFGLSLAFLLDPLFLLSQRIGRVDSWVLGCCLCCCWILHGTDIVKNNNQAKFRLVIAGGLAAISALIWPSGVFLYPLIVIELFKFDNTEDKFITKRQVIWLRGGYFALGGLITSMLLLIPIAQHFFLIFGDMTTMLSNNVNSSMSFFERFFALLEYKQWLKMLKAFIKTFSPLFLIFALVGLFLRFDKRIFIATLLAAGIIFASQIYEQRLLYLLPYFLVLISCSFIQSKKQNSKNLIKKYNTTVLIILVTWSVSLSLFVRTAIGLNKPDESDQIRIYRVSNSHIGAGNYKVLLGFTYEFYFAGRSLGWQMYTPYVHFDHDSDGNFISGNEYEPQKQLLELLSVMDYAIFSEGSVNGELKETLEASGLYYCNTLETNKAETLTEKESPLFKNRTLGILGTYLLGRESVGTYELYERRKL</sequence>
<feature type="transmembrane region" description="Helical" evidence="1">
    <location>
        <begin position="29"/>
        <end position="54"/>
    </location>
</feature>
<keyword evidence="1" id="KW-1133">Transmembrane helix</keyword>
<feature type="transmembrane region" description="Helical" evidence="1">
    <location>
        <begin position="138"/>
        <end position="155"/>
    </location>
</feature>
<evidence type="ECO:0000313" key="2">
    <source>
        <dbReference type="EMBL" id="MFD3002753.1"/>
    </source>
</evidence>
<feature type="transmembrane region" description="Helical" evidence="1">
    <location>
        <begin position="352"/>
        <end position="368"/>
    </location>
</feature>
<feature type="transmembrane region" description="Helical" evidence="1">
    <location>
        <begin position="113"/>
        <end position="132"/>
    </location>
</feature>
<organism evidence="2 3">
    <name type="scientific">Pontibacter toksunensis</name>
    <dbReference type="NCBI Taxonomy" id="1332631"/>
    <lineage>
        <taxon>Bacteria</taxon>
        <taxon>Pseudomonadati</taxon>
        <taxon>Bacteroidota</taxon>
        <taxon>Cytophagia</taxon>
        <taxon>Cytophagales</taxon>
        <taxon>Hymenobacteraceae</taxon>
        <taxon>Pontibacter</taxon>
    </lineage>
</organism>
<feature type="transmembrane region" description="Helical" evidence="1">
    <location>
        <begin position="380"/>
        <end position="399"/>
    </location>
</feature>
<keyword evidence="3" id="KW-1185">Reference proteome</keyword>
<name>A0ABW6BYI6_9BACT</name>
<reference evidence="3" key="1">
    <citation type="journal article" date="2019" name="Int. J. Syst. Evol. Microbiol.">
        <title>The Global Catalogue of Microorganisms (GCM) 10K type strain sequencing project: providing services to taxonomists for standard genome sequencing and annotation.</title>
        <authorList>
            <consortium name="The Broad Institute Genomics Platform"/>
            <consortium name="The Broad Institute Genome Sequencing Center for Infectious Disease"/>
            <person name="Wu L."/>
            <person name="Ma J."/>
        </authorList>
    </citation>
    <scope>NUCLEOTIDE SEQUENCE [LARGE SCALE GENOMIC DNA]</scope>
    <source>
        <strain evidence="3">KCTC 23984</strain>
    </source>
</reference>
<feature type="transmembrane region" description="Helical" evidence="1">
    <location>
        <begin position="329"/>
        <end position="346"/>
    </location>
</feature>
<evidence type="ECO:0000256" key="1">
    <source>
        <dbReference type="SAM" id="Phobius"/>
    </source>
</evidence>
<gene>
    <name evidence="2" type="ORF">ACFS7Z_20445</name>
</gene>